<name>A0ABD3DSW7_9LAMI</name>
<dbReference type="Proteomes" id="UP001632038">
    <property type="component" value="Unassembled WGS sequence"/>
</dbReference>
<evidence type="ECO:0000313" key="2">
    <source>
        <dbReference type="Proteomes" id="UP001632038"/>
    </source>
</evidence>
<protein>
    <submittedName>
        <fullName evidence="1">Uncharacterized protein</fullName>
    </submittedName>
</protein>
<dbReference type="EMBL" id="JAVIJP010000015">
    <property type="protein sequence ID" value="KAL3643959.1"/>
    <property type="molecule type" value="Genomic_DNA"/>
</dbReference>
<gene>
    <name evidence="1" type="ORF">CASFOL_011891</name>
</gene>
<evidence type="ECO:0000313" key="1">
    <source>
        <dbReference type="EMBL" id="KAL3643959.1"/>
    </source>
</evidence>
<dbReference type="AlphaFoldDB" id="A0ABD3DSW7"/>
<keyword evidence="2" id="KW-1185">Reference proteome</keyword>
<sequence length="90" mass="9931">MLDTLSRITCSSNPIQSNFATNSEELVSTDMSHALHSNYMGLGLKTENDDCQQRKIGSVEVAVSSYSDLILEGNNPTIKNFKTNYPQTKS</sequence>
<reference evidence="2" key="1">
    <citation type="journal article" date="2024" name="IScience">
        <title>Strigolactones Initiate the Formation of Haustorium-like Structures in Castilleja.</title>
        <authorList>
            <person name="Buerger M."/>
            <person name="Peterson D."/>
            <person name="Chory J."/>
        </authorList>
    </citation>
    <scope>NUCLEOTIDE SEQUENCE [LARGE SCALE GENOMIC DNA]</scope>
</reference>
<accession>A0ABD3DSW7</accession>
<organism evidence="1 2">
    <name type="scientific">Castilleja foliolosa</name>
    <dbReference type="NCBI Taxonomy" id="1961234"/>
    <lineage>
        <taxon>Eukaryota</taxon>
        <taxon>Viridiplantae</taxon>
        <taxon>Streptophyta</taxon>
        <taxon>Embryophyta</taxon>
        <taxon>Tracheophyta</taxon>
        <taxon>Spermatophyta</taxon>
        <taxon>Magnoliopsida</taxon>
        <taxon>eudicotyledons</taxon>
        <taxon>Gunneridae</taxon>
        <taxon>Pentapetalae</taxon>
        <taxon>asterids</taxon>
        <taxon>lamiids</taxon>
        <taxon>Lamiales</taxon>
        <taxon>Orobanchaceae</taxon>
        <taxon>Pedicularideae</taxon>
        <taxon>Castillejinae</taxon>
        <taxon>Castilleja</taxon>
    </lineage>
</organism>
<proteinExistence type="predicted"/>
<comment type="caution">
    <text evidence="1">The sequence shown here is derived from an EMBL/GenBank/DDBJ whole genome shotgun (WGS) entry which is preliminary data.</text>
</comment>